<feature type="binding site" evidence="3">
    <location>
        <position position="280"/>
    </location>
    <ligand>
        <name>Zn(2+)</name>
        <dbReference type="ChEBI" id="CHEBI:29105"/>
    </ligand>
</feature>
<evidence type="ECO:0000256" key="1">
    <source>
        <dbReference type="ARBA" id="ARBA00022603"/>
    </source>
</evidence>
<evidence type="ECO:0000256" key="2">
    <source>
        <dbReference type="ARBA" id="ARBA00022679"/>
    </source>
</evidence>
<dbReference type="EMBL" id="QUTD01005572">
    <property type="protein sequence ID" value="RHY60913.1"/>
    <property type="molecule type" value="Genomic_DNA"/>
</dbReference>
<dbReference type="GO" id="GO:0032259">
    <property type="term" value="P:methylation"/>
    <property type="evidence" value="ECO:0007669"/>
    <property type="project" value="UniProtKB-KW"/>
</dbReference>
<evidence type="ECO:0000259" key="4">
    <source>
        <dbReference type="PROSITE" id="PS50970"/>
    </source>
</evidence>
<accession>A0A397DA57</accession>
<dbReference type="SUPFAM" id="SSF82282">
    <property type="entry name" value="Homocysteine S-methyltransferase"/>
    <property type="match status" value="1"/>
</dbReference>
<proteinExistence type="predicted"/>
<evidence type="ECO:0000256" key="3">
    <source>
        <dbReference type="PROSITE-ProRule" id="PRU00333"/>
    </source>
</evidence>
<dbReference type="Proteomes" id="UP000266643">
    <property type="component" value="Unassembled WGS sequence"/>
</dbReference>
<dbReference type="AlphaFoldDB" id="A0A397DA57"/>
<comment type="cofactor">
    <cofactor evidence="3">
        <name>Zn(2+)</name>
        <dbReference type="ChEBI" id="CHEBI:29105"/>
    </cofactor>
</comment>
<protein>
    <recommendedName>
        <fullName evidence="4">Hcy-binding domain-containing protein</fullName>
    </recommendedName>
</protein>
<feature type="binding site" evidence="3">
    <location>
        <position position="279"/>
    </location>
    <ligand>
        <name>Zn(2+)</name>
        <dbReference type="ChEBI" id="CHEBI:29105"/>
    </ligand>
</feature>
<name>A0A397DA57_APHAT</name>
<dbReference type="InterPro" id="IPR036589">
    <property type="entry name" value="HCY_dom_sf"/>
</dbReference>
<organism evidence="5 6">
    <name type="scientific">Aphanomyces astaci</name>
    <name type="common">Crayfish plague agent</name>
    <dbReference type="NCBI Taxonomy" id="112090"/>
    <lineage>
        <taxon>Eukaryota</taxon>
        <taxon>Sar</taxon>
        <taxon>Stramenopiles</taxon>
        <taxon>Oomycota</taxon>
        <taxon>Saprolegniomycetes</taxon>
        <taxon>Saprolegniales</taxon>
        <taxon>Verrucalvaceae</taxon>
        <taxon>Aphanomyces</taxon>
    </lineage>
</organism>
<keyword evidence="3" id="KW-0862">Zinc</keyword>
<dbReference type="VEuPathDB" id="FungiDB:H257_04813"/>
<evidence type="ECO:0000313" key="5">
    <source>
        <dbReference type="EMBL" id="RHY60913.1"/>
    </source>
</evidence>
<feature type="domain" description="Hcy-binding" evidence="4">
    <location>
        <begin position="1"/>
        <end position="294"/>
    </location>
</feature>
<dbReference type="PANTHER" id="PTHR11103">
    <property type="entry name" value="SLR1189 PROTEIN"/>
    <property type="match status" value="1"/>
</dbReference>
<dbReference type="Gene3D" id="3.20.20.330">
    <property type="entry name" value="Homocysteine-binding-like domain"/>
    <property type="match status" value="1"/>
</dbReference>
<comment type="caution">
    <text evidence="5">The sequence shown here is derived from an EMBL/GenBank/DDBJ whole genome shotgun (WGS) entry which is preliminary data.</text>
</comment>
<dbReference type="GO" id="GO:0008168">
    <property type="term" value="F:methyltransferase activity"/>
    <property type="evidence" value="ECO:0007669"/>
    <property type="project" value="UniProtKB-UniRule"/>
</dbReference>
<evidence type="ECO:0000313" key="6">
    <source>
        <dbReference type="Proteomes" id="UP000266643"/>
    </source>
</evidence>
<feature type="binding site" evidence="3">
    <location>
        <position position="206"/>
    </location>
    <ligand>
        <name>Zn(2+)</name>
        <dbReference type="ChEBI" id="CHEBI:29105"/>
    </ligand>
</feature>
<dbReference type="GO" id="GO:0046872">
    <property type="term" value="F:metal ion binding"/>
    <property type="evidence" value="ECO:0007669"/>
    <property type="project" value="UniProtKB-KW"/>
</dbReference>
<dbReference type="PROSITE" id="PS50970">
    <property type="entry name" value="HCY"/>
    <property type="match status" value="1"/>
</dbReference>
<keyword evidence="3" id="KW-0479">Metal-binding</keyword>
<gene>
    <name evidence="5" type="ORF">DYB30_002355</name>
</gene>
<dbReference type="PANTHER" id="PTHR11103:SF18">
    <property type="entry name" value="SLR1189 PROTEIN"/>
    <property type="match status" value="1"/>
</dbReference>
<reference evidence="5 6" key="1">
    <citation type="submission" date="2018-08" db="EMBL/GenBank/DDBJ databases">
        <title>Aphanomyces genome sequencing and annotation.</title>
        <authorList>
            <person name="Minardi D."/>
            <person name="Oidtmann B."/>
            <person name="Van Der Giezen M."/>
            <person name="Studholme D.J."/>
        </authorList>
    </citation>
    <scope>NUCLEOTIDE SEQUENCE [LARGE SCALE GENOMIC DNA]</scope>
    <source>
        <strain evidence="5 6">D2</strain>
    </source>
</reference>
<dbReference type="Pfam" id="PF02574">
    <property type="entry name" value="S-methyl_trans"/>
    <property type="match status" value="1"/>
</dbReference>
<keyword evidence="2 3" id="KW-0808">Transferase</keyword>
<dbReference type="InterPro" id="IPR003726">
    <property type="entry name" value="HCY_dom"/>
</dbReference>
<sequence length="312" mass="33513">MPQQVELLDGGTGEELFRLGVPDDRKTWSAYALTHDEFHGTVVDVHRSYLLAGATYITTNNYMVTPAGHFSPEDNPTYVKVAGQLARDAINSSTWNSPRKVCGSLPPLSESYRHDLVLPATDAIPLYTVIGESLSPYVDLFLAETMSSIAEARNALTGVQHLGKPVLVSFTLRGDGVLRSGETVADALAMLQSMAHPVVVGVLFNCCEPEAVTIALRSLISSSFEFRIGAYANALTPVPDGWVMEGASPQSFRTDLSPTEYLEHVQEWIRLGASLVGGCCAVGPRHIQAFHDAVIVGAVPAVHDGTSAIRHG</sequence>
<keyword evidence="1 3" id="KW-0489">Methyltransferase</keyword>